<comment type="caution">
    <text evidence="2">The sequence shown here is derived from an EMBL/GenBank/DDBJ whole genome shotgun (WGS) entry which is preliminary data.</text>
</comment>
<reference evidence="3" key="1">
    <citation type="journal article" date="2019" name="Int. J. Syst. Evol. Microbiol.">
        <title>The Global Catalogue of Microorganisms (GCM) 10K type strain sequencing project: providing services to taxonomists for standard genome sequencing and annotation.</title>
        <authorList>
            <consortium name="The Broad Institute Genomics Platform"/>
            <consortium name="The Broad Institute Genome Sequencing Center for Infectious Disease"/>
            <person name="Wu L."/>
            <person name="Ma J."/>
        </authorList>
    </citation>
    <scope>NUCLEOTIDE SEQUENCE [LARGE SCALE GENOMIC DNA]</scope>
    <source>
        <strain evidence="3">DT28</strain>
    </source>
</reference>
<proteinExistence type="predicted"/>
<evidence type="ECO:0000313" key="3">
    <source>
        <dbReference type="Proteomes" id="UP001595962"/>
    </source>
</evidence>
<dbReference type="EMBL" id="JBHSGB010000006">
    <property type="protein sequence ID" value="MFC4654837.1"/>
    <property type="molecule type" value="Genomic_DNA"/>
</dbReference>
<evidence type="ECO:0000256" key="1">
    <source>
        <dbReference type="SAM" id="Phobius"/>
    </source>
</evidence>
<feature type="transmembrane region" description="Helical" evidence="1">
    <location>
        <begin position="80"/>
        <end position="102"/>
    </location>
</feature>
<gene>
    <name evidence="2" type="ORF">ACFO3I_07415</name>
</gene>
<keyword evidence="1" id="KW-0812">Transmembrane</keyword>
<feature type="transmembrane region" description="Helical" evidence="1">
    <location>
        <begin position="123"/>
        <end position="143"/>
    </location>
</feature>
<keyword evidence="1" id="KW-1133">Transmembrane helix</keyword>
<accession>A0ABV9JKQ9</accession>
<name>A0ABV9JKQ9_9GAMM</name>
<dbReference type="Proteomes" id="UP001595962">
    <property type="component" value="Unassembled WGS sequence"/>
</dbReference>
<dbReference type="RefSeq" id="WP_377332967.1">
    <property type="nucleotide sequence ID" value="NZ_JBHSGB010000006.1"/>
</dbReference>
<keyword evidence="1" id="KW-0472">Membrane</keyword>
<sequence length="144" mass="15633">MTEPQQAAPDSPQPILQGSVSAECDAPTQAQHMDQQRPNETLATELHFELLKQYAWLSSAICGGLVLLIQTKLIEAGKDVYIALAIFGLSVLSSILGQDYMVDSLLKGKNVFQVAKQLARIRFFSVFAIGIGSGYLVAGLFLFT</sequence>
<keyword evidence="3" id="KW-1185">Reference proteome</keyword>
<protein>
    <submittedName>
        <fullName evidence="2">Uncharacterized protein</fullName>
    </submittedName>
</protein>
<organism evidence="2 3">
    <name type="scientific">Rheinheimera marina</name>
    <dbReference type="NCBI Taxonomy" id="1774958"/>
    <lineage>
        <taxon>Bacteria</taxon>
        <taxon>Pseudomonadati</taxon>
        <taxon>Pseudomonadota</taxon>
        <taxon>Gammaproteobacteria</taxon>
        <taxon>Chromatiales</taxon>
        <taxon>Chromatiaceae</taxon>
        <taxon>Rheinheimera</taxon>
    </lineage>
</organism>
<evidence type="ECO:0000313" key="2">
    <source>
        <dbReference type="EMBL" id="MFC4654837.1"/>
    </source>
</evidence>